<reference evidence="2" key="1">
    <citation type="submission" date="2016-10" db="EMBL/GenBank/DDBJ databases">
        <authorList>
            <person name="de Groot N.N."/>
        </authorList>
    </citation>
    <scope>NUCLEOTIDE SEQUENCE</scope>
</reference>
<accession>A0A1W1BSM6</accession>
<proteinExistence type="predicted"/>
<dbReference type="EMBL" id="FPHK01000021">
    <property type="protein sequence ID" value="SFV56526.1"/>
    <property type="molecule type" value="Genomic_DNA"/>
</dbReference>
<feature type="transmembrane region" description="Helical" evidence="1">
    <location>
        <begin position="38"/>
        <end position="65"/>
    </location>
</feature>
<keyword evidence="1" id="KW-0812">Transmembrane</keyword>
<sequence length="148" mass="17072">MSKILQMILSGIFFTFILDFFLFLGIKENYIDAHGIDLYYNILFADNQNIFIFTFFSITLGYIIMYLSNKIAVIVVSTLFVLTASTLIAPVGSMVGEMIFMKKNITLKTDKFSYHGDLLYVGRKNIDFYDHELKKVIILDKNKIKGSY</sequence>
<keyword evidence="1" id="KW-0472">Membrane</keyword>
<organism evidence="2">
    <name type="scientific">hydrothermal vent metagenome</name>
    <dbReference type="NCBI Taxonomy" id="652676"/>
    <lineage>
        <taxon>unclassified sequences</taxon>
        <taxon>metagenomes</taxon>
        <taxon>ecological metagenomes</taxon>
    </lineage>
</organism>
<dbReference type="AlphaFoldDB" id="A0A1W1BSM6"/>
<keyword evidence="1" id="KW-1133">Transmembrane helix</keyword>
<protein>
    <submittedName>
        <fullName evidence="2">Uncharacterized protein</fullName>
    </submittedName>
</protein>
<gene>
    <name evidence="2" type="ORF">MNB_SM-6-3</name>
</gene>
<evidence type="ECO:0000313" key="2">
    <source>
        <dbReference type="EMBL" id="SFV56526.1"/>
    </source>
</evidence>
<name>A0A1W1BSM6_9ZZZZ</name>
<evidence type="ECO:0000256" key="1">
    <source>
        <dbReference type="SAM" id="Phobius"/>
    </source>
</evidence>
<feature type="transmembrane region" description="Helical" evidence="1">
    <location>
        <begin position="71"/>
        <end position="95"/>
    </location>
</feature>
<feature type="transmembrane region" description="Helical" evidence="1">
    <location>
        <begin position="6"/>
        <end position="26"/>
    </location>
</feature>